<dbReference type="Proteomes" id="UP001585080">
    <property type="component" value="Unassembled WGS sequence"/>
</dbReference>
<evidence type="ECO:0000313" key="3">
    <source>
        <dbReference type="EMBL" id="MFB8775603.1"/>
    </source>
</evidence>
<keyword evidence="4" id="KW-1185">Reference proteome</keyword>
<accession>A0ABV5EFG7</accession>
<keyword evidence="1" id="KW-0472">Membrane</keyword>
<dbReference type="InterPro" id="IPR019692">
    <property type="entry name" value="CFP-6_PH"/>
</dbReference>
<protein>
    <submittedName>
        <fullName evidence="3">PH domain-containing protein</fullName>
    </submittedName>
</protein>
<name>A0ABV5EFG7_9ACTN</name>
<feature type="domain" description="Low molecular weight protein antigen 6 PH" evidence="2">
    <location>
        <begin position="73"/>
        <end position="129"/>
    </location>
</feature>
<dbReference type="EMBL" id="JAYMRP010000022">
    <property type="protein sequence ID" value="MFB8775603.1"/>
    <property type="molecule type" value="Genomic_DNA"/>
</dbReference>
<comment type="caution">
    <text evidence="3">The sequence shown here is derived from an EMBL/GenBank/DDBJ whole genome shotgun (WGS) entry which is preliminary data.</text>
</comment>
<sequence length="160" mass="17734">MDPHSQGPQVPAEDREEFLTPDRTRTLVFVAVCVVLGAVGLVRLALGHVTFVEILGVALLALTPFLLNVAFGRTVVDGAGIRTGRPLGRRFVPWAEVESVAVEEKTSRGYGAHRVRVRTTRGRTVWLAAPYVEVRCSEQQYARFSGQADRIIQHWRQSQG</sequence>
<evidence type="ECO:0000313" key="4">
    <source>
        <dbReference type="Proteomes" id="UP001585080"/>
    </source>
</evidence>
<evidence type="ECO:0000259" key="2">
    <source>
        <dbReference type="Pfam" id="PF10756"/>
    </source>
</evidence>
<evidence type="ECO:0000256" key="1">
    <source>
        <dbReference type="SAM" id="Phobius"/>
    </source>
</evidence>
<feature type="transmembrane region" description="Helical" evidence="1">
    <location>
        <begin position="52"/>
        <end position="76"/>
    </location>
</feature>
<gene>
    <name evidence="3" type="ORF">VSS16_23155</name>
</gene>
<keyword evidence="1" id="KW-1133">Transmembrane helix</keyword>
<reference evidence="3 4" key="1">
    <citation type="submission" date="2024-01" db="EMBL/GenBank/DDBJ databases">
        <title>Genome mining of biosynthetic gene clusters to explore secondary metabolites of Streptomyces sp.</title>
        <authorList>
            <person name="Baig A."/>
            <person name="Ajitkumar Shintre N."/>
            <person name="Kumar H."/>
            <person name="Anbarasu A."/>
            <person name="Ramaiah S."/>
        </authorList>
    </citation>
    <scope>NUCLEOTIDE SEQUENCE [LARGE SCALE GENOMIC DNA]</scope>
    <source>
        <strain evidence="3 4">A57</strain>
    </source>
</reference>
<dbReference type="Pfam" id="PF10756">
    <property type="entry name" value="bPH_6"/>
    <property type="match status" value="1"/>
</dbReference>
<proteinExistence type="predicted"/>
<organism evidence="3 4">
    <name type="scientific">Streptomyces broussonetiae</name>
    <dbReference type="NCBI Taxonomy" id="2686304"/>
    <lineage>
        <taxon>Bacteria</taxon>
        <taxon>Bacillati</taxon>
        <taxon>Actinomycetota</taxon>
        <taxon>Actinomycetes</taxon>
        <taxon>Kitasatosporales</taxon>
        <taxon>Streptomycetaceae</taxon>
        <taxon>Streptomyces</taxon>
    </lineage>
</organism>
<keyword evidence="1" id="KW-0812">Transmembrane</keyword>
<dbReference type="RefSeq" id="WP_376734201.1">
    <property type="nucleotide sequence ID" value="NZ_JAYMRP010000022.1"/>
</dbReference>
<feature type="transmembrane region" description="Helical" evidence="1">
    <location>
        <begin position="27"/>
        <end position="46"/>
    </location>
</feature>